<organism evidence="1 2">
    <name type="scientific">Candidatus Dorea gallistercoris</name>
    <dbReference type="NCBI Taxonomy" id="2838542"/>
    <lineage>
        <taxon>Bacteria</taxon>
        <taxon>Bacillati</taxon>
        <taxon>Bacillota</taxon>
        <taxon>Clostridia</taxon>
        <taxon>Lachnospirales</taxon>
        <taxon>Lachnospiraceae</taxon>
        <taxon>Dorea</taxon>
    </lineage>
</organism>
<accession>A0A9D1UCU6</accession>
<evidence type="ECO:0000313" key="2">
    <source>
        <dbReference type="Proteomes" id="UP000824263"/>
    </source>
</evidence>
<name>A0A9D1UCU6_9FIRM</name>
<protein>
    <recommendedName>
        <fullName evidence="3">Rpn family recombination-promoting nuclease/putative transposase</fullName>
    </recommendedName>
</protein>
<dbReference type="Proteomes" id="UP000824263">
    <property type="component" value="Unassembled WGS sequence"/>
</dbReference>
<dbReference type="EMBL" id="DXGF01000042">
    <property type="protein sequence ID" value="HIW83159.1"/>
    <property type="molecule type" value="Genomic_DNA"/>
</dbReference>
<reference evidence="1" key="2">
    <citation type="submission" date="2021-04" db="EMBL/GenBank/DDBJ databases">
        <authorList>
            <person name="Gilroy R."/>
        </authorList>
    </citation>
    <scope>NUCLEOTIDE SEQUENCE</scope>
    <source>
        <strain evidence="1">ChiSxjej1B13-11762</strain>
    </source>
</reference>
<comment type="caution">
    <text evidence="1">The sequence shown here is derived from an EMBL/GenBank/DDBJ whole genome shotgun (WGS) entry which is preliminary data.</text>
</comment>
<reference evidence="1" key="1">
    <citation type="journal article" date="2021" name="PeerJ">
        <title>Extensive microbial diversity within the chicken gut microbiome revealed by metagenomics and culture.</title>
        <authorList>
            <person name="Gilroy R."/>
            <person name="Ravi A."/>
            <person name="Getino M."/>
            <person name="Pursley I."/>
            <person name="Horton D.L."/>
            <person name="Alikhan N.F."/>
            <person name="Baker D."/>
            <person name="Gharbi K."/>
            <person name="Hall N."/>
            <person name="Watson M."/>
            <person name="Adriaenssens E.M."/>
            <person name="Foster-Nyarko E."/>
            <person name="Jarju S."/>
            <person name="Secka A."/>
            <person name="Antonio M."/>
            <person name="Oren A."/>
            <person name="Chaudhuri R.R."/>
            <person name="La Ragione R."/>
            <person name="Hildebrand F."/>
            <person name="Pallen M.J."/>
        </authorList>
    </citation>
    <scope>NUCLEOTIDE SEQUENCE</scope>
    <source>
        <strain evidence="1">ChiSxjej1B13-11762</strain>
    </source>
</reference>
<dbReference type="AlphaFoldDB" id="A0A9D1UCU6"/>
<evidence type="ECO:0000313" key="1">
    <source>
        <dbReference type="EMBL" id="HIW83159.1"/>
    </source>
</evidence>
<evidence type="ECO:0008006" key="3">
    <source>
        <dbReference type="Google" id="ProtNLM"/>
    </source>
</evidence>
<sequence>MEKQEKSGKIEDKVQQQEDAVLKTATQFFADELLGFLGIEGEVTQIAPTELVRLELRKRYLDFNLVMGDGTWKHFEFQSTDEGVAGLKRFRSYEAVASEQYGVEITTYVLYSGNIKRPITELTEGINTYRVYPIIMKNWSAEEYFEKLRKKKEAGLPFTKTDLLPLTLCMLMGGRMPAKDRVKGAFLYTREAKEVGSQERQKIEAMIYAMATKFLEEADLEEMKEVVRMTELGRMLMNDGIAEGMEKGIEKGMEKGMEQRSLQIARNLIGCISEELIAEKTGLALEKVRELKKEKENESEREL</sequence>
<gene>
    <name evidence="1" type="ORF">H9873_02395</name>
</gene>
<proteinExistence type="predicted"/>